<organism evidence="6 7">
    <name type="scientific">Paenibacillus thalictri</name>
    <dbReference type="NCBI Taxonomy" id="2527873"/>
    <lineage>
        <taxon>Bacteria</taxon>
        <taxon>Bacillati</taxon>
        <taxon>Bacillota</taxon>
        <taxon>Bacilli</taxon>
        <taxon>Bacillales</taxon>
        <taxon>Paenibacillaceae</taxon>
        <taxon>Paenibacillus</taxon>
    </lineage>
</organism>
<evidence type="ECO:0000256" key="2">
    <source>
        <dbReference type="ARBA" id="ARBA00022833"/>
    </source>
</evidence>
<keyword evidence="2 4" id="KW-0862">Zinc</keyword>
<evidence type="ECO:0000256" key="3">
    <source>
        <dbReference type="ARBA" id="ARBA00023002"/>
    </source>
</evidence>
<comment type="cofactor">
    <cofactor evidence="4">
        <name>Zn(2+)</name>
        <dbReference type="ChEBI" id="CHEBI:29105"/>
    </cofactor>
</comment>
<proteinExistence type="inferred from homology"/>
<feature type="domain" description="Enoyl reductase (ER)" evidence="5">
    <location>
        <begin position="7"/>
        <end position="336"/>
    </location>
</feature>
<dbReference type="Pfam" id="PF00107">
    <property type="entry name" value="ADH_zinc_N"/>
    <property type="match status" value="1"/>
</dbReference>
<evidence type="ECO:0000313" key="6">
    <source>
        <dbReference type="EMBL" id="TBL70302.1"/>
    </source>
</evidence>
<dbReference type="GO" id="GO:0016491">
    <property type="term" value="F:oxidoreductase activity"/>
    <property type="evidence" value="ECO:0007669"/>
    <property type="project" value="UniProtKB-KW"/>
</dbReference>
<reference evidence="6 7" key="1">
    <citation type="submission" date="2019-02" db="EMBL/GenBank/DDBJ databases">
        <title>Paenibacillus sp. nov., isolated from surface-sterilized tissue of Thalictrum simplex L.</title>
        <authorList>
            <person name="Tuo L."/>
        </authorList>
    </citation>
    <scope>NUCLEOTIDE SEQUENCE [LARGE SCALE GENOMIC DNA]</scope>
    <source>
        <strain evidence="6 7">N2SHLJ1</strain>
    </source>
</reference>
<comment type="caution">
    <text evidence="6">The sequence shown here is derived from an EMBL/GenBank/DDBJ whole genome shotgun (WGS) entry which is preliminary data.</text>
</comment>
<dbReference type="EMBL" id="SIRE01000033">
    <property type="protein sequence ID" value="TBL70302.1"/>
    <property type="molecule type" value="Genomic_DNA"/>
</dbReference>
<name>A0A4Q9DEV7_9BACL</name>
<dbReference type="AlphaFoldDB" id="A0A4Q9DEV7"/>
<dbReference type="InterPro" id="IPR002328">
    <property type="entry name" value="ADH_Zn_CS"/>
</dbReference>
<dbReference type="SUPFAM" id="SSF50129">
    <property type="entry name" value="GroES-like"/>
    <property type="match status" value="1"/>
</dbReference>
<dbReference type="RefSeq" id="WP_131018022.1">
    <property type="nucleotide sequence ID" value="NZ_SIRE01000033.1"/>
</dbReference>
<dbReference type="Pfam" id="PF08240">
    <property type="entry name" value="ADH_N"/>
    <property type="match status" value="1"/>
</dbReference>
<dbReference type="InterPro" id="IPR036291">
    <property type="entry name" value="NAD(P)-bd_dom_sf"/>
</dbReference>
<keyword evidence="3" id="KW-0560">Oxidoreductase</keyword>
<dbReference type="InterPro" id="IPR050129">
    <property type="entry name" value="Zn_alcohol_dh"/>
</dbReference>
<dbReference type="PROSITE" id="PS00059">
    <property type="entry name" value="ADH_ZINC"/>
    <property type="match status" value="1"/>
</dbReference>
<protein>
    <submittedName>
        <fullName evidence="6">Zinc-binding alcohol dehydrogenase family protein</fullName>
    </submittedName>
</protein>
<dbReference type="CDD" id="cd08261">
    <property type="entry name" value="Zn_ADH7"/>
    <property type="match status" value="1"/>
</dbReference>
<dbReference type="InterPro" id="IPR013149">
    <property type="entry name" value="ADH-like_C"/>
</dbReference>
<dbReference type="Gene3D" id="3.40.50.720">
    <property type="entry name" value="NAD(P)-binding Rossmann-like Domain"/>
    <property type="match status" value="1"/>
</dbReference>
<gene>
    <name evidence="6" type="ORF">EYB31_33850</name>
</gene>
<evidence type="ECO:0000256" key="4">
    <source>
        <dbReference type="RuleBase" id="RU361277"/>
    </source>
</evidence>
<evidence type="ECO:0000259" key="5">
    <source>
        <dbReference type="SMART" id="SM00829"/>
    </source>
</evidence>
<keyword evidence="1 4" id="KW-0479">Metal-binding</keyword>
<dbReference type="OrthoDB" id="9777057at2"/>
<dbReference type="Proteomes" id="UP000293142">
    <property type="component" value="Unassembled WGS sequence"/>
</dbReference>
<dbReference type="PANTHER" id="PTHR43401">
    <property type="entry name" value="L-THREONINE 3-DEHYDROGENASE"/>
    <property type="match status" value="1"/>
</dbReference>
<accession>A0A4Q9DEV7</accession>
<dbReference type="PANTHER" id="PTHR43401:SF2">
    <property type="entry name" value="L-THREONINE 3-DEHYDROGENASE"/>
    <property type="match status" value="1"/>
</dbReference>
<dbReference type="Gene3D" id="3.90.180.10">
    <property type="entry name" value="Medium-chain alcohol dehydrogenases, catalytic domain"/>
    <property type="match status" value="1"/>
</dbReference>
<dbReference type="GO" id="GO:0008270">
    <property type="term" value="F:zinc ion binding"/>
    <property type="evidence" value="ECO:0007669"/>
    <property type="project" value="InterPro"/>
</dbReference>
<keyword evidence="7" id="KW-1185">Reference proteome</keyword>
<dbReference type="InterPro" id="IPR011032">
    <property type="entry name" value="GroES-like_sf"/>
</dbReference>
<evidence type="ECO:0000256" key="1">
    <source>
        <dbReference type="ARBA" id="ARBA00022723"/>
    </source>
</evidence>
<dbReference type="SMART" id="SM00829">
    <property type="entry name" value="PKS_ER"/>
    <property type="match status" value="1"/>
</dbReference>
<comment type="similarity">
    <text evidence="4">Belongs to the zinc-containing alcohol dehydrogenase family.</text>
</comment>
<dbReference type="InterPro" id="IPR013154">
    <property type="entry name" value="ADH-like_N"/>
</dbReference>
<dbReference type="InterPro" id="IPR020843">
    <property type="entry name" value="ER"/>
</dbReference>
<dbReference type="SUPFAM" id="SSF51735">
    <property type="entry name" value="NAD(P)-binding Rossmann-fold domains"/>
    <property type="match status" value="1"/>
</dbReference>
<evidence type="ECO:0000313" key="7">
    <source>
        <dbReference type="Proteomes" id="UP000293142"/>
    </source>
</evidence>
<sequence length="343" mass="37616">MKAAVMTAPYKIGIQEVEKPVPKGNEVLVRMKAAGICGGDIHFYDGSHPYAQYPQIFGHELCGIIEAVGAEVTRWAVGDRVVIEPAIPCGTCYSCRIGKYNCCPRIDMIGGWRPGGFAEYVTAPEAYVHGIPNDMPFEIGALCEPFSIGAQVVSRAEVQDGATVAILGMGPIGLTILLLLKKMYNVKVFVVDVIADRLEQARLFGADVLINPKETDTIKSIEELTDGEGANIVIESAGLRLTMEQTIELVSPGGRIVIVGLTGDQVTFPGVLFTKKEVEIYGSRNNVNKFPDVIRFLHEHQDIARQYITRTMPFSDIAEALHLAKSNPHEINKIVLNYDEEKR</sequence>